<reference evidence="2 3" key="1">
    <citation type="submission" date="2016-08" db="EMBL/GenBank/DDBJ databases">
        <authorList>
            <person name="Seilhamer J.J."/>
        </authorList>
    </citation>
    <scope>NUCLEOTIDE SEQUENCE [LARGE SCALE GENOMIC DNA]</scope>
    <source>
        <strain evidence="2 3">KH-21-114</strain>
    </source>
</reference>
<dbReference type="SMART" id="SM00382">
    <property type="entry name" value="AAA"/>
    <property type="match status" value="1"/>
</dbReference>
<accession>A0A2S3X3A0</accession>
<dbReference type="OrthoDB" id="3193269at2"/>
<sequence length="636" mass="70523">MIVYQATKSQFLHDCINDDIEDVILDTYQSTTGKRVGASEINSWKNSLGKMANVLQAPGLPDTMGVAIELHIPQTSKRIDITLTGFNAEGQRSVLLVELKQWSQAKATSKDAIVRTVLGGKERDTVHPSYQAWSYASLLHGFNEAVHTGGIQVQACAYLHNYVADGVLDAKHYQDYTSKAPLFMRGKEQLEQLRTFIKQHIASGDENSTLHELVNSPIRPSKALADSLKGLLKARPEFILIDDQKEIFEAAMAAGTAASTEKPRVVIIQGGPGTGKTVVALNLLVKLIGQGLYGRYVSKNAAPRKVYESKLAGSITRSHFSNLFVGSGAFVDTAANINDFLVVDEAHRLNEKSGLYGNLGENQIKELINASACTIFFIDEDQRVTLSDIGSREAIRAFAEAKGAQVEEYTLASQFRCNGSDGYLAWLDDVLQVRPTANRHLDSNLYEFKVFDTPEALHAAIEQKNNHNKARVVAGYCWPWTSKKEPAAHDIVIGDNYRRKWNLDQDGSLWIIAQNSIEQVGCIHTCQGLEVDYIGVIIGPDLVIRDGQVLTDPSKRDKQDRSIRGYKTRMKTAPEETRELVDLIIKNTYRTLMTRGMKGCYIYCSDEQTAQYFRSRASLIDLSVPKAKTELLASVS</sequence>
<dbReference type="Pfam" id="PF09848">
    <property type="entry name" value="SLFN-g3_helicase"/>
    <property type="match status" value="1"/>
</dbReference>
<dbReference type="InterPro" id="IPR003593">
    <property type="entry name" value="AAA+_ATPase"/>
</dbReference>
<dbReference type="InterPro" id="IPR027417">
    <property type="entry name" value="P-loop_NTPase"/>
</dbReference>
<organism evidence="2 3">
    <name type="scientific">Pseudomonas putida</name>
    <name type="common">Arthrobacter siderocapsulatus</name>
    <dbReference type="NCBI Taxonomy" id="303"/>
    <lineage>
        <taxon>Bacteria</taxon>
        <taxon>Pseudomonadati</taxon>
        <taxon>Pseudomonadota</taxon>
        <taxon>Gammaproteobacteria</taxon>
        <taxon>Pseudomonadales</taxon>
        <taxon>Pseudomonadaceae</taxon>
        <taxon>Pseudomonas</taxon>
    </lineage>
</organism>
<protein>
    <submittedName>
        <fullName evidence="2">ATP-binding protein</fullName>
    </submittedName>
</protein>
<evidence type="ECO:0000259" key="1">
    <source>
        <dbReference type="SMART" id="SM00382"/>
    </source>
</evidence>
<dbReference type="EMBL" id="MINH01000019">
    <property type="protein sequence ID" value="POG10017.1"/>
    <property type="molecule type" value="Genomic_DNA"/>
</dbReference>
<dbReference type="GO" id="GO:0005524">
    <property type="term" value="F:ATP binding"/>
    <property type="evidence" value="ECO:0007669"/>
    <property type="project" value="UniProtKB-KW"/>
</dbReference>
<comment type="caution">
    <text evidence="2">The sequence shown here is derived from an EMBL/GenBank/DDBJ whole genome shotgun (WGS) entry which is preliminary data.</text>
</comment>
<keyword evidence="2" id="KW-0067">ATP-binding</keyword>
<dbReference type="AlphaFoldDB" id="A0A2S3X3A0"/>
<dbReference type="Gene3D" id="3.40.50.300">
    <property type="entry name" value="P-loop containing nucleotide triphosphate hydrolases"/>
    <property type="match status" value="1"/>
</dbReference>
<gene>
    <name evidence="2" type="ORF">BGP84_09875</name>
</gene>
<reference evidence="2 3" key="2">
    <citation type="submission" date="2018-03" db="EMBL/GenBank/DDBJ databases">
        <title>Draft genome of Pseudomonas putida strain KH-21-114.</title>
        <authorList>
            <person name="Yoshizawa S."/>
            <person name="Khan N.H."/>
            <person name="Nishimura M."/>
            <person name="Chiura H.X."/>
            <person name="Ogura Y."/>
            <person name="Hayashi T."/>
            <person name="Kogure K."/>
        </authorList>
    </citation>
    <scope>NUCLEOTIDE SEQUENCE [LARGE SCALE GENOMIC DNA]</scope>
    <source>
        <strain evidence="2 3">KH-21-114</strain>
    </source>
</reference>
<dbReference type="SUPFAM" id="SSF52540">
    <property type="entry name" value="P-loop containing nucleoside triphosphate hydrolases"/>
    <property type="match status" value="2"/>
</dbReference>
<evidence type="ECO:0000313" key="3">
    <source>
        <dbReference type="Proteomes" id="UP000237230"/>
    </source>
</evidence>
<proteinExistence type="predicted"/>
<name>A0A2S3X3A0_PSEPU</name>
<dbReference type="RefSeq" id="WP_103446803.1">
    <property type="nucleotide sequence ID" value="NZ_MINH01000019.1"/>
</dbReference>
<dbReference type="InterPro" id="IPR018647">
    <property type="entry name" value="SLFN_3-like_DNA/RNA_helicase"/>
</dbReference>
<feature type="domain" description="AAA+ ATPase" evidence="1">
    <location>
        <begin position="262"/>
        <end position="408"/>
    </location>
</feature>
<dbReference type="Proteomes" id="UP000237230">
    <property type="component" value="Unassembled WGS sequence"/>
</dbReference>
<evidence type="ECO:0000313" key="2">
    <source>
        <dbReference type="EMBL" id="POG10017.1"/>
    </source>
</evidence>
<keyword evidence="2" id="KW-0547">Nucleotide-binding</keyword>